<feature type="transmembrane region" description="Helical" evidence="1">
    <location>
        <begin position="100"/>
        <end position="123"/>
    </location>
</feature>
<organism evidence="2 5">
    <name type="scientific">Staphylococcus caeli</name>
    <dbReference type="NCBI Taxonomy" id="2201815"/>
    <lineage>
        <taxon>Bacteria</taxon>
        <taxon>Bacillati</taxon>
        <taxon>Bacillota</taxon>
        <taxon>Bacilli</taxon>
        <taxon>Bacillales</taxon>
        <taxon>Staphylococcaceae</taxon>
        <taxon>Staphylococcus</taxon>
    </lineage>
</organism>
<keyword evidence="1" id="KW-0812">Transmembrane</keyword>
<proteinExistence type="predicted"/>
<dbReference type="Proteomes" id="UP000095412">
    <property type="component" value="Unassembled WGS sequence"/>
</dbReference>
<evidence type="ECO:0000313" key="3">
    <source>
        <dbReference type="EMBL" id="SCS91955.1"/>
    </source>
</evidence>
<sequence length="259" mass="29637">MLSNKAEDFLLKLRIELLFRGKDEADINAIEEELRDHITTAESKGDNIDELLNTPIKTYADTFSKELKLTQGMYKYIGYIISFMLLMAIIPRMLDNSFQLTLALILYIIFIFVGSLFATLFLVKKVLLKWGDSKITYTIVGCVSVITFGIFILCEFLVRDHPIFTLWRPSENVNFIIGISLLVVTIIACFLLKQKYFAFIILLISLPNLIGKLFVGGDYTNKNFLLVSSIILIVISWGFIITLLVQYWRDKKSNNSTDS</sequence>
<dbReference type="PANTHER" id="PTHR41307:SF1">
    <property type="entry name" value="MEMBRANE PROTEIN"/>
    <property type="match status" value="1"/>
</dbReference>
<evidence type="ECO:0000313" key="2">
    <source>
        <dbReference type="EMBL" id="SCS82310.1"/>
    </source>
</evidence>
<feature type="transmembrane region" description="Helical" evidence="1">
    <location>
        <begin position="173"/>
        <end position="192"/>
    </location>
</feature>
<feature type="transmembrane region" description="Helical" evidence="1">
    <location>
        <begin position="135"/>
        <end position="153"/>
    </location>
</feature>
<gene>
    <name evidence="2" type="ORF">SAMEA2297795_01239</name>
    <name evidence="3" type="ORF">SAMEA2297796_01370</name>
</gene>
<dbReference type="SUPFAM" id="SSF103473">
    <property type="entry name" value="MFS general substrate transporter"/>
    <property type="match status" value="1"/>
</dbReference>
<reference evidence="2 5" key="1">
    <citation type="submission" date="2016-09" db="EMBL/GenBank/DDBJ databases">
        <authorList>
            <consortium name="Pathogen Informatics"/>
        </authorList>
    </citation>
    <scope>NUCLEOTIDE SEQUENCE [LARGE SCALE GENOMIC DNA]</scope>
    <source>
        <strain evidence="2 5">82B</strain>
    </source>
</reference>
<dbReference type="AlphaFoldDB" id="A0A1D4M0E3"/>
<keyword evidence="1" id="KW-1133">Transmembrane helix</keyword>
<dbReference type="RefSeq" id="WP_069995542.1">
    <property type="nucleotide sequence ID" value="NZ_FMPG01000003.1"/>
</dbReference>
<evidence type="ECO:0008006" key="6">
    <source>
        <dbReference type="Google" id="ProtNLM"/>
    </source>
</evidence>
<keyword evidence="1" id="KW-0472">Membrane</keyword>
<evidence type="ECO:0000313" key="4">
    <source>
        <dbReference type="Proteomes" id="UP000095412"/>
    </source>
</evidence>
<accession>A0A1D4M0E3</accession>
<dbReference type="PANTHER" id="PTHR41307">
    <property type="entry name" value="MEMBRANE PROTEIN-RELATED"/>
    <property type="match status" value="1"/>
</dbReference>
<reference evidence="3 4" key="2">
    <citation type="submission" date="2016-09" db="EMBL/GenBank/DDBJ databases">
        <authorList>
            <consortium name="Pathogen Informatics"/>
            <person name="Sun Q."/>
            <person name="Inoue M."/>
        </authorList>
    </citation>
    <scope>NUCLEOTIDE SEQUENCE [LARGE SCALE GENOMIC DNA]</scope>
    <source>
        <strain evidence="3 4">82C</strain>
    </source>
</reference>
<dbReference type="InterPro" id="IPR036259">
    <property type="entry name" value="MFS_trans_sf"/>
</dbReference>
<dbReference type="Proteomes" id="UP000095768">
    <property type="component" value="Unassembled WGS sequence"/>
</dbReference>
<dbReference type="EMBL" id="FMPG01000003">
    <property type="protein sequence ID" value="SCS82310.1"/>
    <property type="molecule type" value="Genomic_DNA"/>
</dbReference>
<feature type="transmembrane region" description="Helical" evidence="1">
    <location>
        <begin position="223"/>
        <end position="245"/>
    </location>
</feature>
<protein>
    <recommendedName>
        <fullName evidence="6">DUF1129 family protein</fullName>
    </recommendedName>
</protein>
<keyword evidence="4" id="KW-1185">Reference proteome</keyword>
<dbReference type="OrthoDB" id="1750748at2"/>
<feature type="transmembrane region" description="Helical" evidence="1">
    <location>
        <begin position="197"/>
        <end position="217"/>
    </location>
</feature>
<name>A0A1D4M0E3_9STAP</name>
<evidence type="ECO:0000313" key="5">
    <source>
        <dbReference type="Proteomes" id="UP000095768"/>
    </source>
</evidence>
<evidence type="ECO:0000256" key="1">
    <source>
        <dbReference type="SAM" id="Phobius"/>
    </source>
</evidence>
<dbReference type="EMBL" id="FMPI01000008">
    <property type="protein sequence ID" value="SCS91955.1"/>
    <property type="molecule type" value="Genomic_DNA"/>
</dbReference>
<feature type="transmembrane region" description="Helical" evidence="1">
    <location>
        <begin position="76"/>
        <end position="94"/>
    </location>
</feature>
<dbReference type="SUPFAM" id="SSF158560">
    <property type="entry name" value="BH3980-like"/>
    <property type="match status" value="1"/>
</dbReference>